<name>A0A3B0TH98_9ZZZZ</name>
<protein>
    <recommendedName>
        <fullName evidence="2">DUF1272 domain-containing protein</fullName>
    </recommendedName>
</protein>
<evidence type="ECO:0008006" key="2">
    <source>
        <dbReference type="Google" id="ProtNLM"/>
    </source>
</evidence>
<organism evidence="1">
    <name type="scientific">hydrothermal vent metagenome</name>
    <dbReference type="NCBI Taxonomy" id="652676"/>
    <lineage>
        <taxon>unclassified sequences</taxon>
        <taxon>metagenomes</taxon>
        <taxon>ecological metagenomes</taxon>
    </lineage>
</organism>
<reference evidence="1" key="1">
    <citation type="submission" date="2018-06" db="EMBL/GenBank/DDBJ databases">
        <authorList>
            <person name="Zhirakovskaya E."/>
        </authorList>
    </citation>
    <scope>NUCLEOTIDE SEQUENCE</scope>
</reference>
<gene>
    <name evidence="1" type="ORF">MNBD_ALPHA11-1777</name>
</gene>
<dbReference type="AlphaFoldDB" id="A0A3B0TH98"/>
<dbReference type="Pfam" id="PF06906">
    <property type="entry name" value="DUF1272"/>
    <property type="match status" value="1"/>
</dbReference>
<dbReference type="EMBL" id="UOEQ01000024">
    <property type="protein sequence ID" value="VAW13852.1"/>
    <property type="molecule type" value="Genomic_DNA"/>
</dbReference>
<sequence length="43" mass="4834">MLILKPNCECCDKDLSPESTEAMICTYECTFCRNCVDKRLGGV</sequence>
<accession>A0A3B0TH98</accession>
<dbReference type="InterPro" id="IPR010696">
    <property type="entry name" value="DUF1272"/>
</dbReference>
<feature type="non-terminal residue" evidence="1">
    <location>
        <position position="43"/>
    </location>
</feature>
<proteinExistence type="predicted"/>
<evidence type="ECO:0000313" key="1">
    <source>
        <dbReference type="EMBL" id="VAW13852.1"/>
    </source>
</evidence>